<gene>
    <name evidence="3" type="ORF">ACFP0N_33250</name>
</gene>
<name>A0ABW1F7Z3_9ACTN</name>
<evidence type="ECO:0000313" key="3">
    <source>
        <dbReference type="EMBL" id="MFC5889843.1"/>
    </source>
</evidence>
<proteinExistence type="predicted"/>
<keyword evidence="4" id="KW-1185">Reference proteome</keyword>
<dbReference type="RefSeq" id="WP_313761408.1">
    <property type="nucleotide sequence ID" value="NZ_BAAAVH010000040.1"/>
</dbReference>
<dbReference type="PANTHER" id="PTHR33231">
    <property type="entry name" value="30S RIBOSOMAL PROTEIN"/>
    <property type="match status" value="1"/>
</dbReference>
<reference evidence="4" key="1">
    <citation type="journal article" date="2019" name="Int. J. Syst. Evol. Microbiol.">
        <title>The Global Catalogue of Microorganisms (GCM) 10K type strain sequencing project: providing services to taxonomists for standard genome sequencing and annotation.</title>
        <authorList>
            <consortium name="The Broad Institute Genomics Platform"/>
            <consortium name="The Broad Institute Genome Sequencing Center for Infectious Disease"/>
            <person name="Wu L."/>
            <person name="Ma J."/>
        </authorList>
    </citation>
    <scope>NUCLEOTIDE SEQUENCE [LARGE SCALE GENOMIC DNA]</scope>
    <source>
        <strain evidence="4">CGMCC 4.1469</strain>
    </source>
</reference>
<dbReference type="SUPFAM" id="SSF69754">
    <property type="entry name" value="Ribosome binding protein Y (YfiA homologue)"/>
    <property type="match status" value="1"/>
</dbReference>
<dbReference type="InterPro" id="IPR050574">
    <property type="entry name" value="HPF/YfiA_ribosome-assoc"/>
</dbReference>
<dbReference type="PANTHER" id="PTHR33231:SF1">
    <property type="entry name" value="30S RIBOSOMAL PROTEIN"/>
    <property type="match status" value="1"/>
</dbReference>
<dbReference type="InterPro" id="IPR032528">
    <property type="entry name" value="Ribosom_S30AE_C"/>
</dbReference>
<accession>A0ABW1F7Z3</accession>
<dbReference type="Proteomes" id="UP001596067">
    <property type="component" value="Unassembled WGS sequence"/>
</dbReference>
<evidence type="ECO:0000313" key="4">
    <source>
        <dbReference type="Proteomes" id="UP001596067"/>
    </source>
</evidence>
<protein>
    <submittedName>
        <fullName evidence="3">HPF/RaiA family ribosome-associated protein</fullName>
    </submittedName>
</protein>
<sequence>MNRLHTQIAHDIQVETRGAVSLAAPDYAKAKLLAVVERQHEPVLAARVKLTQESNHAVVKPAIAQAVVDLNGRPVRAHVAAATMQEAVDLLQDRLTHRLARVHRHRDSHRHHAPAGLGAWTEEGAREHCPHRRGLAPEERRIVRHKAYSLPSQSARAAVFEMEAMDYDFHLFTDAATGCDSVVYRDEHAGGHRLATAGPAGEPEPGLTVSTAGVPELAVAEAVSRLDLTGLPFVFFTDTATGRGNVLYHRYDGHYGLITPAR</sequence>
<feature type="compositionally biased region" description="Basic residues" evidence="1">
    <location>
        <begin position="103"/>
        <end position="113"/>
    </location>
</feature>
<evidence type="ECO:0000259" key="2">
    <source>
        <dbReference type="Pfam" id="PF16321"/>
    </source>
</evidence>
<dbReference type="Pfam" id="PF16321">
    <property type="entry name" value="Ribosom_S30AE_C"/>
    <property type="match status" value="2"/>
</dbReference>
<evidence type="ECO:0000256" key="1">
    <source>
        <dbReference type="SAM" id="MobiDB-lite"/>
    </source>
</evidence>
<comment type="caution">
    <text evidence="3">The sequence shown here is derived from an EMBL/GenBank/DDBJ whole genome shotgun (WGS) entry which is preliminary data.</text>
</comment>
<feature type="domain" description="Sigma 54 modulation/S30EA ribosomal protein C-terminal" evidence="2">
    <location>
        <begin position="138"/>
        <end position="188"/>
    </location>
</feature>
<dbReference type="InterPro" id="IPR036567">
    <property type="entry name" value="RHF-like"/>
</dbReference>
<organism evidence="3 4">
    <name type="scientific">Kitasatospora aburaviensis</name>
    <dbReference type="NCBI Taxonomy" id="67265"/>
    <lineage>
        <taxon>Bacteria</taxon>
        <taxon>Bacillati</taxon>
        <taxon>Actinomycetota</taxon>
        <taxon>Actinomycetes</taxon>
        <taxon>Kitasatosporales</taxon>
        <taxon>Streptomycetaceae</taxon>
        <taxon>Kitasatospora</taxon>
    </lineage>
</organism>
<feature type="domain" description="Sigma 54 modulation/S30EA ribosomal protein C-terminal" evidence="2">
    <location>
        <begin position="214"/>
        <end position="257"/>
    </location>
</feature>
<dbReference type="Gene3D" id="3.30.505.50">
    <property type="entry name" value="Sigma 54 modulation/S30EA ribosomal protein, C-terminal domain"/>
    <property type="match status" value="2"/>
</dbReference>
<feature type="region of interest" description="Disordered" evidence="1">
    <location>
        <begin position="103"/>
        <end position="128"/>
    </location>
</feature>
<dbReference type="InterPro" id="IPR038416">
    <property type="entry name" value="Ribosom_S30AE_C_sf"/>
</dbReference>
<dbReference type="Gene3D" id="3.30.160.100">
    <property type="entry name" value="Ribosome hibernation promotion factor-like"/>
    <property type="match status" value="1"/>
</dbReference>
<dbReference type="EMBL" id="JBHSOD010000066">
    <property type="protein sequence ID" value="MFC5889843.1"/>
    <property type="molecule type" value="Genomic_DNA"/>
</dbReference>